<evidence type="ECO:0000256" key="8">
    <source>
        <dbReference type="SAM" id="MobiDB-lite"/>
    </source>
</evidence>
<evidence type="ECO:0000256" key="3">
    <source>
        <dbReference type="ARBA" id="ARBA00009263"/>
    </source>
</evidence>
<dbReference type="SUPFAM" id="SSF51735">
    <property type="entry name" value="NAD(P)-binding Rossmann-fold domains"/>
    <property type="match status" value="1"/>
</dbReference>
<evidence type="ECO:0000256" key="6">
    <source>
        <dbReference type="ARBA" id="ARBA00059383"/>
    </source>
</evidence>
<dbReference type="Proteomes" id="UP000178121">
    <property type="component" value="Unassembled WGS sequence"/>
</dbReference>
<dbReference type="InterPro" id="IPR006368">
    <property type="entry name" value="GDP_Man_deHydtase"/>
</dbReference>
<feature type="binding site" evidence="7">
    <location>
        <begin position="86"/>
        <end position="87"/>
    </location>
    <ligand>
        <name>NADP(+)</name>
        <dbReference type="ChEBI" id="CHEBI:58349"/>
    </ligand>
</feature>
<sequence>MKKRALITGITGQDGSYLADFLVAKGYEVFGMLRRTSTDPLMRIVNLYEERKITLLSGNMRDACALERVIAEAKPDEIYNLAAQSDVGISFLCPEETFEINYYGVGRLVNAAMKENPSVRIYQASTSEMFGKTKPPQSESSPFHPVSPYGEAKQKAHDDYVVGYRNRHHLFICSGILFNHESPRRGKHFVTRKITHSLAKIEAGLQETLLLGNLEAKRDWGFAQDYVEAMWLMLQKDQPEDFVIATGESRTVREFFETAARLIGFKIRFEGKGQDEVAKDEKGKIILKIDPKYYRKAEVDSLLGDASKAYKELGWKPKTSFEELVRIMLEHDRDEVRAMAAKKR</sequence>
<dbReference type="Gene3D" id="3.40.50.720">
    <property type="entry name" value="NAD(P)-binding Rossmann-like Domain"/>
    <property type="match status" value="1"/>
</dbReference>
<dbReference type="FunFam" id="3.40.50.720:FF:000924">
    <property type="entry name" value="GDP-mannose 4,6 dehydratase"/>
    <property type="match status" value="1"/>
</dbReference>
<proteinExistence type="inferred from homology"/>
<dbReference type="GO" id="GO:0042351">
    <property type="term" value="P:'de novo' GDP-L-fucose biosynthetic process"/>
    <property type="evidence" value="ECO:0007669"/>
    <property type="project" value="TreeGrafter"/>
</dbReference>
<dbReference type="InterPro" id="IPR036291">
    <property type="entry name" value="NAD(P)-bd_dom_sf"/>
</dbReference>
<dbReference type="PANTHER" id="PTHR43715">
    <property type="entry name" value="GDP-MANNOSE 4,6-DEHYDRATASE"/>
    <property type="match status" value="1"/>
</dbReference>
<dbReference type="NCBIfam" id="TIGR01472">
    <property type="entry name" value="gmd"/>
    <property type="match status" value="1"/>
</dbReference>
<feature type="region of interest" description="Disordered" evidence="8">
    <location>
        <begin position="130"/>
        <end position="150"/>
    </location>
</feature>
<evidence type="ECO:0000313" key="10">
    <source>
        <dbReference type="EMBL" id="OHA20359.1"/>
    </source>
</evidence>
<comment type="similarity">
    <text evidence="3 7">Belongs to the NAD(P)-dependent epimerase/dehydratase family. GDP-mannose 4,6-dehydratase subfamily.</text>
</comment>
<dbReference type="PANTHER" id="PTHR43715:SF1">
    <property type="entry name" value="GDP-MANNOSE 4,6 DEHYDRATASE"/>
    <property type="match status" value="1"/>
</dbReference>
<dbReference type="EC" id="4.2.1.47" evidence="4 7"/>
<organism evidence="10 11">
    <name type="scientific">Candidatus Taylorbacteria bacterium RIFCSPHIGHO2_01_FULL_51_15</name>
    <dbReference type="NCBI Taxonomy" id="1802304"/>
    <lineage>
        <taxon>Bacteria</taxon>
        <taxon>Candidatus Tayloriibacteriota</taxon>
    </lineage>
</organism>
<name>A0A1G2MB33_9BACT</name>
<comment type="caution">
    <text evidence="10">The sequence shown here is derived from an EMBL/GenBank/DDBJ whole genome shotgun (WGS) entry which is preliminary data.</text>
</comment>
<dbReference type="HAMAP" id="MF_00955">
    <property type="entry name" value="GDP_Man_dehydratase"/>
    <property type="match status" value="1"/>
</dbReference>
<comment type="function">
    <text evidence="6 7">Catalyzes the conversion of GDP-D-mannose to GDP-4-dehydro-6-deoxy-D-mannose.</text>
</comment>
<evidence type="ECO:0000256" key="5">
    <source>
        <dbReference type="ARBA" id="ARBA00023239"/>
    </source>
</evidence>
<dbReference type="Pfam" id="PF16363">
    <property type="entry name" value="GDP_Man_Dehyd"/>
    <property type="match status" value="1"/>
</dbReference>
<dbReference type="GO" id="GO:0070401">
    <property type="term" value="F:NADP+ binding"/>
    <property type="evidence" value="ECO:0007669"/>
    <property type="project" value="UniProtKB-UniRule"/>
</dbReference>
<reference evidence="10 11" key="1">
    <citation type="journal article" date="2016" name="Nat. Commun.">
        <title>Thousands of microbial genomes shed light on interconnected biogeochemical processes in an aquifer system.</title>
        <authorList>
            <person name="Anantharaman K."/>
            <person name="Brown C.T."/>
            <person name="Hug L.A."/>
            <person name="Sharon I."/>
            <person name="Castelle C.J."/>
            <person name="Probst A.J."/>
            <person name="Thomas B.C."/>
            <person name="Singh A."/>
            <person name="Wilkins M.J."/>
            <person name="Karaoz U."/>
            <person name="Brodie E.L."/>
            <person name="Williams K.H."/>
            <person name="Hubbard S.S."/>
            <person name="Banfield J.F."/>
        </authorList>
    </citation>
    <scope>NUCLEOTIDE SEQUENCE [LARGE SCALE GENOMIC DNA]</scope>
</reference>
<accession>A0A1G2MB33</accession>
<evidence type="ECO:0000313" key="11">
    <source>
        <dbReference type="Proteomes" id="UP000178121"/>
    </source>
</evidence>
<evidence type="ECO:0000256" key="2">
    <source>
        <dbReference type="ARBA" id="ARBA00001937"/>
    </source>
</evidence>
<evidence type="ECO:0000259" key="9">
    <source>
        <dbReference type="Pfam" id="PF16363"/>
    </source>
</evidence>
<dbReference type="Gene3D" id="3.90.25.10">
    <property type="entry name" value="UDP-galactose 4-epimerase, domain 1"/>
    <property type="match status" value="1"/>
</dbReference>
<comment type="caution">
    <text evidence="7">Lacks conserved residue(s) required for the propagation of feature annotation.</text>
</comment>
<protein>
    <recommendedName>
        <fullName evidence="4 7">GDP-mannose 4,6-dehydratase</fullName>
        <ecNumber evidence="4 7">4.2.1.47</ecNumber>
    </recommendedName>
    <alternativeName>
        <fullName evidence="7">GDP-D-mannose dehydratase</fullName>
    </alternativeName>
</protein>
<keyword evidence="5 7" id="KW-0456">Lyase</keyword>
<dbReference type="CDD" id="cd05260">
    <property type="entry name" value="GDP_MD_SDR_e"/>
    <property type="match status" value="1"/>
</dbReference>
<dbReference type="AlphaFoldDB" id="A0A1G2MB33"/>
<comment type="cofactor">
    <cofactor evidence="2 7">
        <name>NADP(+)</name>
        <dbReference type="ChEBI" id="CHEBI:58349"/>
    </cofactor>
</comment>
<comment type="catalytic activity">
    <reaction evidence="1 7">
        <text>GDP-alpha-D-mannose = GDP-4-dehydro-alpha-D-rhamnose + H2O</text>
        <dbReference type="Rhea" id="RHEA:23820"/>
        <dbReference type="ChEBI" id="CHEBI:15377"/>
        <dbReference type="ChEBI" id="CHEBI:57527"/>
        <dbReference type="ChEBI" id="CHEBI:57964"/>
        <dbReference type="EC" id="4.2.1.47"/>
    </reaction>
</comment>
<dbReference type="EMBL" id="MHRI01000030">
    <property type="protein sequence ID" value="OHA20359.1"/>
    <property type="molecule type" value="Genomic_DNA"/>
</dbReference>
<dbReference type="GO" id="GO:0008446">
    <property type="term" value="F:GDP-mannose 4,6-dehydratase activity"/>
    <property type="evidence" value="ECO:0007669"/>
    <property type="project" value="UniProtKB-UniRule"/>
</dbReference>
<gene>
    <name evidence="7" type="primary">gmd</name>
    <name evidence="10" type="ORF">A2849_01115</name>
</gene>
<evidence type="ECO:0000256" key="7">
    <source>
        <dbReference type="HAMAP-Rule" id="MF_00955"/>
    </source>
</evidence>
<feature type="domain" description="NAD(P)-binding" evidence="9">
    <location>
        <begin position="6"/>
        <end position="328"/>
    </location>
</feature>
<evidence type="ECO:0000256" key="4">
    <source>
        <dbReference type="ARBA" id="ARBA00011989"/>
    </source>
</evidence>
<keyword evidence="7" id="KW-0521">NADP</keyword>
<dbReference type="InterPro" id="IPR016040">
    <property type="entry name" value="NAD(P)-bd_dom"/>
</dbReference>
<evidence type="ECO:0000256" key="1">
    <source>
        <dbReference type="ARBA" id="ARBA00000188"/>
    </source>
</evidence>